<protein>
    <submittedName>
        <fullName evidence="1">4-hydroxyphenylpyruvate dioxygenase</fullName>
    </submittedName>
</protein>
<reference evidence="1" key="1">
    <citation type="submission" date="2023-10" db="EMBL/GenBank/DDBJ databases">
        <title>Amphibacter perezi, gen. nov., sp. nov. a novel taxa of the family Comamonadaceae, class Betaproteobacteria isolated from the skin microbiota of Pelophylax perezi from different populations.</title>
        <authorList>
            <person name="Costa S."/>
            <person name="Proenca D.N."/>
            <person name="Lopes I."/>
            <person name="Morais P.V."/>
        </authorList>
    </citation>
    <scope>NUCLEOTIDE SEQUENCE</scope>
    <source>
        <strain evidence="1">SL12-8</strain>
    </source>
</reference>
<sequence>MSDQPMVREDIPSPPNPLGMDGIEFVEYATHRPQALGQVLEAMGFCPVARHRSREVTLYRQGGMNLVVNASPDDSRVVAARDSQPVLSAVAFRVQDAQRAHAHCLDLGAWDVPSHARGMELHIPAIQGPGGSRFYWVDRWRDFSIFDIDFVPIPGVDTHPPAIAGMDYFGLVQYVGLDRASDWQAWYGHLLGFTPLPDDERFGILPKGRVLRSPCHRFFWQLIEPETWGDAITPSSEYLQRIGLGTHDVSGAVQALQARGVRFVEAAGLRQGETGAHGALTRGELGGVAFELVRRPEWSVS</sequence>
<dbReference type="Proteomes" id="UP001364695">
    <property type="component" value="Unassembled WGS sequence"/>
</dbReference>
<proteinExistence type="predicted"/>
<comment type="caution">
    <text evidence="1">The sequence shown here is derived from an EMBL/GenBank/DDBJ whole genome shotgun (WGS) entry which is preliminary data.</text>
</comment>
<keyword evidence="1" id="KW-0223">Dioxygenase</keyword>
<evidence type="ECO:0000313" key="2">
    <source>
        <dbReference type="Proteomes" id="UP001364695"/>
    </source>
</evidence>
<gene>
    <name evidence="1" type="ORF">RV045_03985</name>
</gene>
<evidence type="ECO:0000313" key="1">
    <source>
        <dbReference type="EMBL" id="MEJ7137592.1"/>
    </source>
</evidence>
<accession>A0ACC6P0H4</accession>
<name>A0ACC6P0H4_9BURK</name>
<dbReference type="EMBL" id="JAWDIE010000004">
    <property type="protein sequence ID" value="MEJ7137592.1"/>
    <property type="molecule type" value="Genomic_DNA"/>
</dbReference>
<organism evidence="1 2">
    <name type="scientific">Amphibiibacter pelophylacis</name>
    <dbReference type="NCBI Taxonomy" id="1799477"/>
    <lineage>
        <taxon>Bacteria</taxon>
        <taxon>Pseudomonadati</taxon>
        <taxon>Pseudomonadota</taxon>
        <taxon>Betaproteobacteria</taxon>
        <taxon>Burkholderiales</taxon>
        <taxon>Sphaerotilaceae</taxon>
        <taxon>Amphibiibacter</taxon>
    </lineage>
</organism>
<keyword evidence="1" id="KW-0560">Oxidoreductase</keyword>
<keyword evidence="2" id="KW-1185">Reference proteome</keyword>